<name>A0A917D6V2_9BACI</name>
<dbReference type="RefSeq" id="WP_188613332.1">
    <property type="nucleotide sequence ID" value="NZ_BMJT01000001.1"/>
</dbReference>
<feature type="signal peptide" evidence="2">
    <location>
        <begin position="1"/>
        <end position="25"/>
    </location>
</feature>
<sequence>MPIKRWIQLASLVLLLIIPTYAAQAKQPVAPPTYEEVVGTVWIWKENGIKVQAYNGLPIEKGDEVKTDQTSSITLSWHTTADKITVTQQAWLKVEALNKQKGATLTLYSGETFTSINPEAKRKFIINTPTNQYVSKGTNFLITVSPLTGANSLSVLSGIVEMNSLMTVGGTRNTISPAQTIYVVPGSKPIQTPVQELYTDLSPTIFRAIEEQTSRIVSENERLIEQDVITASREEHMRWALLQAMTNYEQTYDWKSNLVSAETRKLLGNPKQVQYTEQELQALKNQQAMQALLAQRLKDQQTQAANNRELRELEAERLKQFVQQRALEQKALEEQQTQLKNQYLNQLSESDRARLQAQQQQREKLLQEQWQKLKEYDKPLPDIPVIDPTPPTPSEPSEDEQILNAELYELQVQVNQSLQEALHYTEETKLAVEQILAMPQQNLQQKQSKKEALFHALNMMYLDESKARVPSDLTKYTTATRQRVEEALQLPEQTSEEKAQKGYALTQAIDQLVTVDQGLQHILQQVPSDLTIYTLSTRQLLEEALELPEQTNAEKASKIIKIQEALQQLVKIVDDDIQVALDDAKSQIPTDLSMYTETAQQGIDTALAMPEETNDEKQAKTAAILAAIANLA</sequence>
<comment type="caution">
    <text evidence="4">The sequence shown here is derived from an EMBL/GenBank/DDBJ whole genome shotgun (WGS) entry which is preliminary data.</text>
</comment>
<evidence type="ECO:0000259" key="3">
    <source>
        <dbReference type="Pfam" id="PF04773"/>
    </source>
</evidence>
<reference evidence="4" key="1">
    <citation type="journal article" date="2014" name="Int. J. Syst. Evol. Microbiol.">
        <title>Complete genome sequence of Corynebacterium casei LMG S-19264T (=DSM 44701T), isolated from a smear-ripened cheese.</title>
        <authorList>
            <consortium name="US DOE Joint Genome Institute (JGI-PGF)"/>
            <person name="Walter F."/>
            <person name="Albersmeier A."/>
            <person name="Kalinowski J."/>
            <person name="Ruckert C."/>
        </authorList>
    </citation>
    <scope>NUCLEOTIDE SEQUENCE</scope>
    <source>
        <strain evidence="4">CGMCC 1.15760</strain>
    </source>
</reference>
<evidence type="ECO:0000313" key="5">
    <source>
        <dbReference type="Proteomes" id="UP000616608"/>
    </source>
</evidence>
<feature type="region of interest" description="Disordered" evidence="1">
    <location>
        <begin position="377"/>
        <end position="398"/>
    </location>
</feature>
<reference evidence="4" key="2">
    <citation type="submission" date="2020-09" db="EMBL/GenBank/DDBJ databases">
        <authorList>
            <person name="Sun Q."/>
            <person name="Zhou Y."/>
        </authorList>
    </citation>
    <scope>NUCLEOTIDE SEQUENCE</scope>
    <source>
        <strain evidence="4">CGMCC 1.15760</strain>
    </source>
</reference>
<feature type="chain" id="PRO_5037043623" description="FecR protein domain-containing protein" evidence="2">
    <location>
        <begin position="26"/>
        <end position="632"/>
    </location>
</feature>
<proteinExistence type="predicted"/>
<dbReference type="Gene3D" id="2.60.120.1440">
    <property type="match status" value="1"/>
</dbReference>
<gene>
    <name evidence="4" type="ORF">GCM10007425_03960</name>
</gene>
<feature type="domain" description="FecR protein" evidence="3">
    <location>
        <begin position="65"/>
        <end position="161"/>
    </location>
</feature>
<organism evidence="4 5">
    <name type="scientific">Lysinibacillus alkalisoli</name>
    <dbReference type="NCBI Taxonomy" id="1911548"/>
    <lineage>
        <taxon>Bacteria</taxon>
        <taxon>Bacillati</taxon>
        <taxon>Bacillota</taxon>
        <taxon>Bacilli</taxon>
        <taxon>Bacillales</taxon>
        <taxon>Bacillaceae</taxon>
        <taxon>Lysinibacillus</taxon>
    </lineage>
</organism>
<dbReference type="PANTHER" id="PTHR38731:SF3">
    <property type="entry name" value="BLL6125 PROTEIN"/>
    <property type="match status" value="1"/>
</dbReference>
<dbReference type="InterPro" id="IPR006860">
    <property type="entry name" value="FecR"/>
</dbReference>
<keyword evidence="2" id="KW-0732">Signal</keyword>
<dbReference type="EMBL" id="BMJT01000001">
    <property type="protein sequence ID" value="GGG12804.1"/>
    <property type="molecule type" value="Genomic_DNA"/>
</dbReference>
<evidence type="ECO:0000256" key="2">
    <source>
        <dbReference type="SAM" id="SignalP"/>
    </source>
</evidence>
<dbReference type="Pfam" id="PF04773">
    <property type="entry name" value="FecR"/>
    <property type="match status" value="1"/>
</dbReference>
<accession>A0A917D6V2</accession>
<dbReference type="PANTHER" id="PTHR38731">
    <property type="entry name" value="LIPL45-RELATED LIPOPROTEIN-RELATED"/>
    <property type="match status" value="1"/>
</dbReference>
<keyword evidence="5" id="KW-1185">Reference proteome</keyword>
<evidence type="ECO:0000256" key="1">
    <source>
        <dbReference type="SAM" id="MobiDB-lite"/>
    </source>
</evidence>
<dbReference type="Proteomes" id="UP000616608">
    <property type="component" value="Unassembled WGS sequence"/>
</dbReference>
<evidence type="ECO:0000313" key="4">
    <source>
        <dbReference type="EMBL" id="GGG12804.1"/>
    </source>
</evidence>
<dbReference type="AlphaFoldDB" id="A0A917D6V2"/>
<protein>
    <recommendedName>
        <fullName evidence="3">FecR protein domain-containing protein</fullName>
    </recommendedName>
</protein>